<feature type="non-terminal residue" evidence="1">
    <location>
        <position position="1"/>
    </location>
</feature>
<reference evidence="2" key="2">
    <citation type="submission" date="2015-01" db="EMBL/GenBank/DDBJ databases">
        <title>Evolutionary Origins and Diversification of the Mycorrhizal Mutualists.</title>
        <authorList>
            <consortium name="DOE Joint Genome Institute"/>
            <consortium name="Mycorrhizal Genomics Consortium"/>
            <person name="Kohler A."/>
            <person name="Kuo A."/>
            <person name="Nagy L.G."/>
            <person name="Floudas D."/>
            <person name="Copeland A."/>
            <person name="Barry K.W."/>
            <person name="Cichocki N."/>
            <person name="Veneault-Fourrey C."/>
            <person name="LaButti K."/>
            <person name="Lindquist E.A."/>
            <person name="Lipzen A."/>
            <person name="Lundell T."/>
            <person name="Morin E."/>
            <person name="Murat C."/>
            <person name="Riley R."/>
            <person name="Ohm R."/>
            <person name="Sun H."/>
            <person name="Tunlid A."/>
            <person name="Henrissat B."/>
            <person name="Grigoriev I.V."/>
            <person name="Hibbett D.S."/>
            <person name="Martin F."/>
        </authorList>
    </citation>
    <scope>NUCLEOTIDE SEQUENCE [LARGE SCALE GENOMIC DNA]</scope>
    <source>
        <strain evidence="2">LaAM-08-1</strain>
    </source>
</reference>
<dbReference type="EMBL" id="KN838819">
    <property type="protein sequence ID" value="KIJ93880.1"/>
    <property type="molecule type" value="Genomic_DNA"/>
</dbReference>
<dbReference type="AlphaFoldDB" id="A0A0C9WR88"/>
<sequence>FADVSIVGKGVEMQSFLEASGYLRPHLLGVRNPVLRFVTFWSFWIRAGRYQG</sequence>
<reference evidence="1 2" key="1">
    <citation type="submission" date="2014-04" db="EMBL/GenBank/DDBJ databases">
        <authorList>
            <consortium name="DOE Joint Genome Institute"/>
            <person name="Kuo A."/>
            <person name="Kohler A."/>
            <person name="Nagy L.G."/>
            <person name="Floudas D."/>
            <person name="Copeland A."/>
            <person name="Barry K.W."/>
            <person name="Cichocki N."/>
            <person name="Veneault-Fourrey C."/>
            <person name="LaButti K."/>
            <person name="Lindquist E.A."/>
            <person name="Lipzen A."/>
            <person name="Lundell T."/>
            <person name="Morin E."/>
            <person name="Murat C."/>
            <person name="Sun H."/>
            <person name="Tunlid A."/>
            <person name="Henrissat B."/>
            <person name="Grigoriev I.V."/>
            <person name="Hibbett D.S."/>
            <person name="Martin F."/>
            <person name="Nordberg H.P."/>
            <person name="Cantor M.N."/>
            <person name="Hua S.X."/>
        </authorList>
    </citation>
    <scope>NUCLEOTIDE SEQUENCE [LARGE SCALE GENOMIC DNA]</scope>
    <source>
        <strain evidence="1 2">LaAM-08-1</strain>
    </source>
</reference>
<accession>A0A0C9WR88</accession>
<dbReference type="Proteomes" id="UP000054477">
    <property type="component" value="Unassembled WGS sequence"/>
</dbReference>
<protein>
    <submittedName>
        <fullName evidence="1">Uncharacterized protein</fullName>
    </submittedName>
</protein>
<gene>
    <name evidence="1" type="ORF">K443DRAFT_111369</name>
</gene>
<name>A0A0C9WR88_9AGAR</name>
<keyword evidence="2" id="KW-1185">Reference proteome</keyword>
<proteinExistence type="predicted"/>
<evidence type="ECO:0000313" key="2">
    <source>
        <dbReference type="Proteomes" id="UP000054477"/>
    </source>
</evidence>
<evidence type="ECO:0000313" key="1">
    <source>
        <dbReference type="EMBL" id="KIJ93880.1"/>
    </source>
</evidence>
<organism evidence="1 2">
    <name type="scientific">Laccaria amethystina LaAM-08-1</name>
    <dbReference type="NCBI Taxonomy" id="1095629"/>
    <lineage>
        <taxon>Eukaryota</taxon>
        <taxon>Fungi</taxon>
        <taxon>Dikarya</taxon>
        <taxon>Basidiomycota</taxon>
        <taxon>Agaricomycotina</taxon>
        <taxon>Agaricomycetes</taxon>
        <taxon>Agaricomycetidae</taxon>
        <taxon>Agaricales</taxon>
        <taxon>Agaricineae</taxon>
        <taxon>Hydnangiaceae</taxon>
        <taxon>Laccaria</taxon>
    </lineage>
</organism>
<dbReference type="HOGENOM" id="CLU_3092972_0_0_1"/>